<keyword evidence="2" id="KW-1185">Reference proteome</keyword>
<proteinExistence type="predicted"/>
<accession>A0ACB9H604</accession>
<comment type="caution">
    <text evidence="1">The sequence shown here is derived from an EMBL/GenBank/DDBJ whole genome shotgun (WGS) entry which is preliminary data.</text>
</comment>
<reference evidence="2" key="1">
    <citation type="journal article" date="2022" name="Mol. Ecol. Resour.">
        <title>The genomes of chicory, endive, great burdock and yacon provide insights into Asteraceae palaeo-polyploidization history and plant inulin production.</title>
        <authorList>
            <person name="Fan W."/>
            <person name="Wang S."/>
            <person name="Wang H."/>
            <person name="Wang A."/>
            <person name="Jiang F."/>
            <person name="Liu H."/>
            <person name="Zhao H."/>
            <person name="Xu D."/>
            <person name="Zhang Y."/>
        </authorList>
    </citation>
    <scope>NUCLEOTIDE SEQUENCE [LARGE SCALE GENOMIC DNA]</scope>
    <source>
        <strain evidence="2">cv. Punajuju</strain>
    </source>
</reference>
<dbReference type="Proteomes" id="UP001055811">
    <property type="component" value="Linkage Group LG01"/>
</dbReference>
<dbReference type="EMBL" id="CM042009">
    <property type="protein sequence ID" value="KAI3790758.1"/>
    <property type="molecule type" value="Genomic_DNA"/>
</dbReference>
<sequence>MRLLSPEHLLYLIAAEEQAQAQAQSQGQNLDEKQRNLDGKQLFLTVASSTRPHTLAFFFHCFLLQFFFVNHHSDNPILFH</sequence>
<reference evidence="1 2" key="2">
    <citation type="journal article" date="2022" name="Mol. Ecol. Resour.">
        <title>The genomes of chicory, endive, great burdock and yacon provide insights into Asteraceae paleo-polyploidization history and plant inulin production.</title>
        <authorList>
            <person name="Fan W."/>
            <person name="Wang S."/>
            <person name="Wang H."/>
            <person name="Wang A."/>
            <person name="Jiang F."/>
            <person name="Liu H."/>
            <person name="Zhao H."/>
            <person name="Xu D."/>
            <person name="Zhang Y."/>
        </authorList>
    </citation>
    <scope>NUCLEOTIDE SEQUENCE [LARGE SCALE GENOMIC DNA]</scope>
    <source>
        <strain evidence="2">cv. Punajuju</strain>
        <tissue evidence="1">Leaves</tissue>
    </source>
</reference>
<evidence type="ECO:0000313" key="2">
    <source>
        <dbReference type="Proteomes" id="UP001055811"/>
    </source>
</evidence>
<organism evidence="1 2">
    <name type="scientific">Cichorium intybus</name>
    <name type="common">Chicory</name>
    <dbReference type="NCBI Taxonomy" id="13427"/>
    <lineage>
        <taxon>Eukaryota</taxon>
        <taxon>Viridiplantae</taxon>
        <taxon>Streptophyta</taxon>
        <taxon>Embryophyta</taxon>
        <taxon>Tracheophyta</taxon>
        <taxon>Spermatophyta</taxon>
        <taxon>Magnoliopsida</taxon>
        <taxon>eudicotyledons</taxon>
        <taxon>Gunneridae</taxon>
        <taxon>Pentapetalae</taxon>
        <taxon>asterids</taxon>
        <taxon>campanulids</taxon>
        <taxon>Asterales</taxon>
        <taxon>Asteraceae</taxon>
        <taxon>Cichorioideae</taxon>
        <taxon>Cichorieae</taxon>
        <taxon>Cichoriinae</taxon>
        <taxon>Cichorium</taxon>
    </lineage>
</organism>
<protein>
    <submittedName>
        <fullName evidence="1">Uncharacterized protein</fullName>
    </submittedName>
</protein>
<name>A0ACB9H604_CICIN</name>
<evidence type="ECO:0000313" key="1">
    <source>
        <dbReference type="EMBL" id="KAI3790758.1"/>
    </source>
</evidence>
<gene>
    <name evidence="1" type="ORF">L2E82_04039</name>
</gene>